<feature type="region of interest" description="Disordered" evidence="1">
    <location>
        <begin position="86"/>
        <end position="117"/>
    </location>
</feature>
<accession>A0A1I7UDB7</accession>
<evidence type="ECO:0000256" key="1">
    <source>
        <dbReference type="SAM" id="MobiDB-lite"/>
    </source>
</evidence>
<proteinExistence type="predicted"/>
<organism evidence="2 3">
    <name type="scientific">Caenorhabditis tropicalis</name>
    <dbReference type="NCBI Taxonomy" id="1561998"/>
    <lineage>
        <taxon>Eukaryota</taxon>
        <taxon>Metazoa</taxon>
        <taxon>Ecdysozoa</taxon>
        <taxon>Nematoda</taxon>
        <taxon>Chromadorea</taxon>
        <taxon>Rhabditida</taxon>
        <taxon>Rhabditina</taxon>
        <taxon>Rhabditomorpha</taxon>
        <taxon>Rhabditoidea</taxon>
        <taxon>Rhabditidae</taxon>
        <taxon>Peloderinae</taxon>
        <taxon>Caenorhabditis</taxon>
    </lineage>
</organism>
<feature type="compositionally biased region" description="Polar residues" evidence="1">
    <location>
        <begin position="94"/>
        <end position="108"/>
    </location>
</feature>
<reference evidence="3" key="1">
    <citation type="submission" date="2016-11" db="UniProtKB">
        <authorList>
            <consortium name="WormBaseParasite"/>
        </authorList>
    </citation>
    <scope>IDENTIFICATION</scope>
</reference>
<evidence type="ECO:0000313" key="3">
    <source>
        <dbReference type="WBParaSite" id="Csp11.Scaffold629.g8181.t1"/>
    </source>
</evidence>
<protein>
    <submittedName>
        <fullName evidence="3">Transmembrane protein</fullName>
    </submittedName>
</protein>
<dbReference type="AlphaFoldDB" id="A0A1I7UDB7"/>
<sequence length="200" mass="22549">MMSMKAVNRLTKCRRRLKLKVMEGMSIFRRIELSEIRKSMIIHRWKKRRKRKKKGVELTEEDVAALAEDLRKSVFENVMNKASEFAGSDVESESIASDDTVDPNSISAQQQLPSEPEQPEEIIADDLDGVVLPDQTLSDEELARIEAESRKPVEPIVPEVVPARPPVRGGRIGSGVQPDSASQFNIFLQFSLVSLVIFLF</sequence>
<keyword evidence="2" id="KW-1185">Reference proteome</keyword>
<evidence type="ECO:0000313" key="2">
    <source>
        <dbReference type="Proteomes" id="UP000095282"/>
    </source>
</evidence>
<dbReference type="WBParaSite" id="Csp11.Scaffold629.g8181.t1">
    <property type="protein sequence ID" value="Csp11.Scaffold629.g8181.t1"/>
    <property type="gene ID" value="Csp11.Scaffold629.g8181"/>
</dbReference>
<name>A0A1I7UDB7_9PELO</name>
<dbReference type="eggNOG" id="ENOG502TIII">
    <property type="taxonomic scope" value="Eukaryota"/>
</dbReference>
<dbReference type="Proteomes" id="UP000095282">
    <property type="component" value="Unplaced"/>
</dbReference>